<name>A0A4Z0BU54_9BURK</name>
<gene>
    <name evidence="2" type="ORF">EZ313_13440</name>
</gene>
<feature type="region of interest" description="Disordered" evidence="1">
    <location>
        <begin position="295"/>
        <end position="314"/>
    </location>
</feature>
<dbReference type="OrthoDB" id="5949373at2"/>
<proteinExistence type="predicted"/>
<reference evidence="2 3" key="1">
    <citation type="submission" date="2019-03" db="EMBL/GenBank/DDBJ databases">
        <title>Ramlibacter henchirensis DSM 14656, whole genome shotgun sequence.</title>
        <authorList>
            <person name="Zhang X."/>
            <person name="Feng G."/>
            <person name="Zhu H."/>
        </authorList>
    </citation>
    <scope>NUCLEOTIDE SEQUENCE [LARGE SCALE GENOMIC DNA]</scope>
    <source>
        <strain evidence="2 3">DSM 14656</strain>
    </source>
</reference>
<keyword evidence="3" id="KW-1185">Reference proteome</keyword>
<dbReference type="AlphaFoldDB" id="A0A4Z0BU54"/>
<comment type="caution">
    <text evidence="2">The sequence shown here is derived from an EMBL/GenBank/DDBJ whole genome shotgun (WGS) entry which is preliminary data.</text>
</comment>
<accession>A0A4Z0BU54</accession>
<evidence type="ECO:0000313" key="3">
    <source>
        <dbReference type="Proteomes" id="UP000298180"/>
    </source>
</evidence>
<protein>
    <submittedName>
        <fullName evidence="2">DUF3348 family protein</fullName>
    </submittedName>
</protein>
<evidence type="ECO:0000313" key="2">
    <source>
        <dbReference type="EMBL" id="TFZ02272.1"/>
    </source>
</evidence>
<organism evidence="2 3">
    <name type="scientific">Ramlibacter henchirensis</name>
    <dbReference type="NCBI Taxonomy" id="204072"/>
    <lineage>
        <taxon>Bacteria</taxon>
        <taxon>Pseudomonadati</taxon>
        <taxon>Pseudomonadota</taxon>
        <taxon>Betaproteobacteria</taxon>
        <taxon>Burkholderiales</taxon>
        <taxon>Comamonadaceae</taxon>
        <taxon>Ramlibacter</taxon>
    </lineage>
</organism>
<dbReference type="Pfam" id="PF11828">
    <property type="entry name" value="DUF3348"/>
    <property type="match status" value="1"/>
</dbReference>
<sequence length="357" mass="39788">MQWAWRLRRGRRATISPHAPGVNAFAQLIFRRMSRKTARRRRRPATAPSAAVSHGCNRSSAARRQALRIVSNTPAPGLIALLRGRPRPPPRPRWHHRKEQRHPAGAKDRLLHGISSSIGASKLVRLLGAWSPVDADAGGPDVAERMSTWFGPLDAIRLQAVHQALRAGPAGDTRRAKTSGKQVDAVAQDVQRVRAVLSKAISQDPLALANLKPADEGFGYASYQQRHLELQRQMGQMLGALRDHVRQAVSRISPQLRQLAVLDAAFEELLAEREQALLPTTASLLERRFHQLRSTYRQEQDAAGEPDDPAQWRQPGGWLHTFEQDWRQALLAELELRLEPVAGLVDALRHESGIQKA</sequence>
<dbReference type="Proteomes" id="UP000298180">
    <property type="component" value="Unassembled WGS sequence"/>
</dbReference>
<feature type="region of interest" description="Disordered" evidence="1">
    <location>
        <begin position="34"/>
        <end position="58"/>
    </location>
</feature>
<evidence type="ECO:0000256" key="1">
    <source>
        <dbReference type="SAM" id="MobiDB-lite"/>
    </source>
</evidence>
<dbReference type="EMBL" id="SMLM01000002">
    <property type="protein sequence ID" value="TFZ02272.1"/>
    <property type="molecule type" value="Genomic_DNA"/>
</dbReference>
<feature type="compositionally biased region" description="Basic residues" evidence="1">
    <location>
        <begin position="34"/>
        <end position="44"/>
    </location>
</feature>
<feature type="compositionally biased region" description="Basic residues" evidence="1">
    <location>
        <begin position="84"/>
        <end position="100"/>
    </location>
</feature>
<dbReference type="InterPro" id="IPR021783">
    <property type="entry name" value="DUF3348"/>
</dbReference>
<feature type="region of interest" description="Disordered" evidence="1">
    <location>
        <begin position="83"/>
        <end position="105"/>
    </location>
</feature>